<dbReference type="GO" id="GO:0007264">
    <property type="term" value="P:small GTPase-mediated signal transduction"/>
    <property type="evidence" value="ECO:0007669"/>
    <property type="project" value="InterPro"/>
</dbReference>
<feature type="region of interest" description="Disordered" evidence="1">
    <location>
        <begin position="439"/>
        <end position="466"/>
    </location>
</feature>
<evidence type="ECO:0000313" key="3">
    <source>
        <dbReference type="EMBL" id="KAE9411574.1"/>
    </source>
</evidence>
<feature type="compositionally biased region" description="Low complexity" evidence="1">
    <location>
        <begin position="522"/>
        <end position="532"/>
    </location>
</feature>
<evidence type="ECO:0000256" key="1">
    <source>
        <dbReference type="SAM" id="MobiDB-lite"/>
    </source>
</evidence>
<feature type="compositionally biased region" description="Low complexity" evidence="1">
    <location>
        <begin position="1085"/>
        <end position="1095"/>
    </location>
</feature>
<feature type="region of interest" description="Disordered" evidence="1">
    <location>
        <begin position="491"/>
        <end position="552"/>
    </location>
</feature>
<gene>
    <name evidence="3" type="ORF">BT96DRAFT_1011361</name>
</gene>
<feature type="compositionally biased region" description="Polar residues" evidence="1">
    <location>
        <begin position="371"/>
        <end position="386"/>
    </location>
</feature>
<keyword evidence="4" id="KW-1185">Reference proteome</keyword>
<dbReference type="OrthoDB" id="185175at2759"/>
<dbReference type="GO" id="GO:0005096">
    <property type="term" value="F:GTPase activator activity"/>
    <property type="evidence" value="ECO:0007669"/>
    <property type="project" value="InterPro"/>
</dbReference>
<feature type="compositionally biased region" description="Low complexity" evidence="1">
    <location>
        <begin position="494"/>
        <end position="512"/>
    </location>
</feature>
<dbReference type="InterPro" id="IPR000198">
    <property type="entry name" value="RhoGAP_dom"/>
</dbReference>
<name>A0A6A4IW76_9AGAR</name>
<feature type="compositionally biased region" description="Basic residues" evidence="1">
    <location>
        <begin position="907"/>
        <end position="920"/>
    </location>
</feature>
<feature type="compositionally biased region" description="Low complexity" evidence="1">
    <location>
        <begin position="19"/>
        <end position="50"/>
    </location>
</feature>
<feature type="compositionally biased region" description="Polar residues" evidence="1">
    <location>
        <begin position="95"/>
        <end position="105"/>
    </location>
</feature>
<dbReference type="Pfam" id="PF00620">
    <property type="entry name" value="RhoGAP"/>
    <property type="match status" value="2"/>
</dbReference>
<dbReference type="SUPFAM" id="SSF48350">
    <property type="entry name" value="GTPase activation domain, GAP"/>
    <property type="match status" value="1"/>
</dbReference>
<dbReference type="PANTHER" id="PTHR12783">
    <property type="entry name" value="RALA BINDING PROTEIN 1 RALBP1"/>
    <property type="match status" value="1"/>
</dbReference>
<feature type="region of interest" description="Disordered" evidence="1">
    <location>
        <begin position="875"/>
        <end position="1027"/>
    </location>
</feature>
<feature type="compositionally biased region" description="Polar residues" evidence="1">
    <location>
        <begin position="875"/>
        <end position="885"/>
    </location>
</feature>
<feature type="region of interest" description="Disordered" evidence="1">
    <location>
        <begin position="1155"/>
        <end position="1174"/>
    </location>
</feature>
<feature type="region of interest" description="Disordered" evidence="1">
    <location>
        <begin position="1212"/>
        <end position="1245"/>
    </location>
</feature>
<feature type="compositionally biased region" description="Low complexity" evidence="1">
    <location>
        <begin position="945"/>
        <end position="956"/>
    </location>
</feature>
<feature type="region of interest" description="Disordered" evidence="1">
    <location>
        <begin position="1"/>
        <end position="66"/>
    </location>
</feature>
<reference evidence="3" key="1">
    <citation type="journal article" date="2019" name="Environ. Microbiol.">
        <title>Fungal ecological strategies reflected in gene transcription - a case study of two litter decomposers.</title>
        <authorList>
            <person name="Barbi F."/>
            <person name="Kohler A."/>
            <person name="Barry K."/>
            <person name="Baskaran P."/>
            <person name="Daum C."/>
            <person name="Fauchery L."/>
            <person name="Ihrmark K."/>
            <person name="Kuo A."/>
            <person name="LaButti K."/>
            <person name="Lipzen A."/>
            <person name="Morin E."/>
            <person name="Grigoriev I.V."/>
            <person name="Henrissat B."/>
            <person name="Lindahl B."/>
            <person name="Martin F."/>
        </authorList>
    </citation>
    <scope>NUCLEOTIDE SEQUENCE</scope>
    <source>
        <strain evidence="3">JB14</strain>
    </source>
</reference>
<feature type="domain" description="Rho-GAP" evidence="2">
    <location>
        <begin position="620"/>
        <end position="854"/>
    </location>
</feature>
<dbReference type="Proteomes" id="UP000799118">
    <property type="component" value="Unassembled WGS sequence"/>
</dbReference>
<feature type="region of interest" description="Disordered" evidence="1">
    <location>
        <begin position="842"/>
        <end position="863"/>
    </location>
</feature>
<dbReference type="AlphaFoldDB" id="A0A6A4IW76"/>
<feature type="compositionally biased region" description="Basic and acidic residues" evidence="1">
    <location>
        <begin position="225"/>
        <end position="262"/>
    </location>
</feature>
<organism evidence="3 4">
    <name type="scientific">Gymnopus androsaceus JB14</name>
    <dbReference type="NCBI Taxonomy" id="1447944"/>
    <lineage>
        <taxon>Eukaryota</taxon>
        <taxon>Fungi</taxon>
        <taxon>Dikarya</taxon>
        <taxon>Basidiomycota</taxon>
        <taxon>Agaricomycotina</taxon>
        <taxon>Agaricomycetes</taxon>
        <taxon>Agaricomycetidae</taxon>
        <taxon>Agaricales</taxon>
        <taxon>Marasmiineae</taxon>
        <taxon>Omphalotaceae</taxon>
        <taxon>Gymnopus</taxon>
    </lineage>
</organism>
<dbReference type="InterPro" id="IPR039767">
    <property type="entry name" value="RALBP1"/>
</dbReference>
<feature type="region of interest" description="Disordered" evidence="1">
    <location>
        <begin position="83"/>
        <end position="403"/>
    </location>
</feature>
<feature type="compositionally biased region" description="Acidic residues" evidence="1">
    <location>
        <begin position="310"/>
        <end position="320"/>
    </location>
</feature>
<feature type="compositionally biased region" description="Low complexity" evidence="1">
    <location>
        <begin position="138"/>
        <end position="147"/>
    </location>
</feature>
<accession>A0A6A4IW76</accession>
<protein>
    <submittedName>
        <fullName evidence="3">RhoGAP-domain-containing protein</fullName>
    </submittedName>
</protein>
<evidence type="ECO:0000259" key="2">
    <source>
        <dbReference type="PROSITE" id="PS50238"/>
    </source>
</evidence>
<dbReference type="EMBL" id="ML769383">
    <property type="protein sequence ID" value="KAE9411574.1"/>
    <property type="molecule type" value="Genomic_DNA"/>
</dbReference>
<feature type="compositionally biased region" description="Low complexity" evidence="1">
    <location>
        <begin position="964"/>
        <end position="978"/>
    </location>
</feature>
<feature type="compositionally biased region" description="Low complexity" evidence="1">
    <location>
        <begin position="991"/>
        <end position="1011"/>
    </location>
</feature>
<dbReference type="Gene3D" id="1.10.555.10">
    <property type="entry name" value="Rho GTPase activation protein"/>
    <property type="match status" value="1"/>
</dbReference>
<feature type="compositionally biased region" description="Low complexity" evidence="1">
    <location>
        <begin position="206"/>
        <end position="217"/>
    </location>
</feature>
<dbReference type="InterPro" id="IPR008936">
    <property type="entry name" value="Rho_GTPase_activation_prot"/>
</dbReference>
<feature type="compositionally biased region" description="Pro residues" evidence="1">
    <location>
        <begin position="163"/>
        <end position="175"/>
    </location>
</feature>
<proteinExistence type="predicted"/>
<dbReference type="SMART" id="SM00324">
    <property type="entry name" value="RhoGAP"/>
    <property type="match status" value="1"/>
</dbReference>
<dbReference type="PROSITE" id="PS50238">
    <property type="entry name" value="RHOGAP"/>
    <property type="match status" value="1"/>
</dbReference>
<evidence type="ECO:0000313" key="4">
    <source>
        <dbReference type="Proteomes" id="UP000799118"/>
    </source>
</evidence>
<feature type="compositionally biased region" description="Basic and acidic residues" evidence="1">
    <location>
        <begin position="1014"/>
        <end position="1027"/>
    </location>
</feature>
<feature type="compositionally biased region" description="Low complexity" evidence="1">
    <location>
        <begin position="176"/>
        <end position="190"/>
    </location>
</feature>
<sequence>MLPIPKKSRPSPSGWPDNSSSTSSSSYSSYSAASDMLPQDSSQSDIVSSDHTTPLPAPIPRHATAHDLAVAASRPRTSSLAVVMGQNYSKPKGLSISTAAASTGTKLKRAFVGRRKKSEDATKLFAVNDKGKEKEWDSPISSTSPSSQAFSGGRKASAKAPPQLSPTPPTPPPKPWAMQPGKLTPASASPSLPPKVQTTLKPDNRGSIIPISPGISSAVNFMRLGEQEREAEQAREREAAAKEAAAKEVEQDDQKDVWRKSDSAMSHHTVRPGAGAGPRSSRPVSMAESLQSNHTVVPVNKRLSALITDAEFETPEEEDDSSFKSALEEVPLATQSPSSSSTSSLSVKNRRSMSLNLGSKSNKAAIPTPPSTIAGTLNESKTSFKSINEPHPRMSPPSASETPTLTRAAANGFIAPSSSGVQSTGNNLRGRLAAWTATNNQNPASRPGPPSAFHRTPSPQPPHQRAAAISITGSLAPAANLARRAAEKFGRWGGFSSSSSGSGYSSSSSSTSDHGLGRTISKDSSGQLSSGKGKQRRTPEAPSGAWSVNSSAGGSLSDSDALLIPSGPSLGTQIRGSLRMNATGAPVAGGIVFGRKLVTVVNDTAVGVGIPNYFSRPDHGELRALETRRLPALVVRCAQHLLLWGVGEEGLFRVSGRPSHVSKLRHEFDTGADYNMQECSPGELDPHAVASVFKAFLRELPEPLLTHSLSPYFEAALAHENATNEQLQQDQPHSQYVMGGRGPSLPSAMPNFSGMRPPSRGLLNAFKSLVGQLPAENRDLIRTVAELIRATAKESRQTKMPLSNLLLVFCPSLNMNPPLLRVLCEAEDIWEVDDTASVLTSCTRGEEEDEEEMEPSAPEVVDEVDETPVASASIVVSTPPTSPQSLIHGEEPLSVEPRPTSEDRKNQNRAKKPLGPRRAAHSPSPAVVHTDNHNALSAVGNDAQPSVSPDVSSESISLHDDGASSISTSDSRSESVVSPFERGVSSPPPLTSSSAESLTSPSTSSAEPSLAHLPLEKTSLDKEDPTEVVRIAEEDVLTPRRFLGSQIAGGPVQFPTTSDSPTTAVSLRMSLSGLSLPDSPVSTNSAPSSPRAHRSSLPLCHHPTCTHRIHPRIPPFQRLHPRLLLPKSSTFTLPPLLDTTIQSSPLRFGLGFDPQPSPEVDAHTSAEQSEEQYVEEPVSIVIGETPIANRYCTPSSSTLSLSLSNYTAPAASHLRSRPARTKQASSNHLGVPLGDQEGQEDWTQSVLLAADSEGNWSLS</sequence>
<feature type="compositionally biased region" description="Basic residues" evidence="1">
    <location>
        <begin position="106"/>
        <end position="116"/>
    </location>
</feature>
<feature type="compositionally biased region" description="Low complexity" evidence="1">
    <location>
        <begin position="336"/>
        <end position="346"/>
    </location>
</feature>
<feature type="region of interest" description="Disordered" evidence="1">
    <location>
        <begin position="1076"/>
        <end position="1095"/>
    </location>
</feature>
<dbReference type="GO" id="GO:0031267">
    <property type="term" value="F:small GTPase binding"/>
    <property type="evidence" value="ECO:0007669"/>
    <property type="project" value="InterPro"/>
</dbReference>
<feature type="compositionally biased region" description="Polar residues" evidence="1">
    <location>
        <begin position="352"/>
        <end position="362"/>
    </location>
</feature>
<feature type="compositionally biased region" description="Acidic residues" evidence="1">
    <location>
        <begin position="846"/>
        <end position="863"/>
    </location>
</feature>
<dbReference type="PANTHER" id="PTHR12783:SF5">
    <property type="entry name" value="RALA-BINDING PROTEIN 1"/>
    <property type="match status" value="1"/>
</dbReference>